<evidence type="ECO:0000313" key="2">
    <source>
        <dbReference type="Proteomes" id="UP000308600"/>
    </source>
</evidence>
<dbReference type="Proteomes" id="UP000308600">
    <property type="component" value="Unassembled WGS sequence"/>
</dbReference>
<reference evidence="1 2" key="1">
    <citation type="journal article" date="2019" name="Nat. Ecol. Evol.">
        <title>Megaphylogeny resolves global patterns of mushroom evolution.</title>
        <authorList>
            <person name="Varga T."/>
            <person name="Krizsan K."/>
            <person name="Foldi C."/>
            <person name="Dima B."/>
            <person name="Sanchez-Garcia M."/>
            <person name="Sanchez-Ramirez S."/>
            <person name="Szollosi G.J."/>
            <person name="Szarkandi J.G."/>
            <person name="Papp V."/>
            <person name="Albert L."/>
            <person name="Andreopoulos W."/>
            <person name="Angelini C."/>
            <person name="Antonin V."/>
            <person name="Barry K.W."/>
            <person name="Bougher N.L."/>
            <person name="Buchanan P."/>
            <person name="Buyck B."/>
            <person name="Bense V."/>
            <person name="Catcheside P."/>
            <person name="Chovatia M."/>
            <person name="Cooper J."/>
            <person name="Damon W."/>
            <person name="Desjardin D."/>
            <person name="Finy P."/>
            <person name="Geml J."/>
            <person name="Haridas S."/>
            <person name="Hughes K."/>
            <person name="Justo A."/>
            <person name="Karasinski D."/>
            <person name="Kautmanova I."/>
            <person name="Kiss B."/>
            <person name="Kocsube S."/>
            <person name="Kotiranta H."/>
            <person name="LaButti K.M."/>
            <person name="Lechner B.E."/>
            <person name="Liimatainen K."/>
            <person name="Lipzen A."/>
            <person name="Lukacs Z."/>
            <person name="Mihaltcheva S."/>
            <person name="Morgado L.N."/>
            <person name="Niskanen T."/>
            <person name="Noordeloos M.E."/>
            <person name="Ohm R.A."/>
            <person name="Ortiz-Santana B."/>
            <person name="Ovrebo C."/>
            <person name="Racz N."/>
            <person name="Riley R."/>
            <person name="Savchenko A."/>
            <person name="Shiryaev A."/>
            <person name="Soop K."/>
            <person name="Spirin V."/>
            <person name="Szebenyi C."/>
            <person name="Tomsovsky M."/>
            <person name="Tulloss R.E."/>
            <person name="Uehling J."/>
            <person name="Grigoriev I.V."/>
            <person name="Vagvolgyi C."/>
            <person name="Papp T."/>
            <person name="Martin F.M."/>
            <person name="Miettinen O."/>
            <person name="Hibbett D.S."/>
            <person name="Nagy L.G."/>
        </authorList>
    </citation>
    <scope>NUCLEOTIDE SEQUENCE [LARGE SCALE GENOMIC DNA]</scope>
    <source>
        <strain evidence="1 2">NL-1719</strain>
    </source>
</reference>
<proteinExistence type="predicted"/>
<keyword evidence="2" id="KW-1185">Reference proteome</keyword>
<gene>
    <name evidence="1" type="ORF">BDN72DRAFT_855033</name>
</gene>
<organism evidence="1 2">
    <name type="scientific">Pluteus cervinus</name>
    <dbReference type="NCBI Taxonomy" id="181527"/>
    <lineage>
        <taxon>Eukaryota</taxon>
        <taxon>Fungi</taxon>
        <taxon>Dikarya</taxon>
        <taxon>Basidiomycota</taxon>
        <taxon>Agaricomycotina</taxon>
        <taxon>Agaricomycetes</taxon>
        <taxon>Agaricomycetidae</taxon>
        <taxon>Agaricales</taxon>
        <taxon>Pluteineae</taxon>
        <taxon>Pluteaceae</taxon>
        <taxon>Pluteus</taxon>
    </lineage>
</organism>
<dbReference type="EMBL" id="ML208279">
    <property type="protein sequence ID" value="TFK72998.1"/>
    <property type="molecule type" value="Genomic_DNA"/>
</dbReference>
<protein>
    <submittedName>
        <fullName evidence="1">Uncharacterized protein</fullName>
    </submittedName>
</protein>
<accession>A0ACD3B3V5</accession>
<name>A0ACD3B3V5_9AGAR</name>
<sequence>MAIIPNPPTSMQRTRTHRFPNASIPWAPISPYADTSATSSSESSHAMTTRKKAMPTTKKGYLSVTHLIDQIPVGQSATSPSDLLDMPVYDALRLDRDVFKAAIRANATNAAAGPSKKTKYEDSDGDYEEEIRGSTSKGKKACRRDDDSEDDEVVPDRRKPKGKGVVRTVRPRIPKTTEEKLEAKNRRMDKENSVLKAQLSLMREFVFRD</sequence>
<evidence type="ECO:0000313" key="1">
    <source>
        <dbReference type="EMBL" id="TFK72998.1"/>
    </source>
</evidence>